<evidence type="ECO:0000313" key="3">
    <source>
        <dbReference type="Proteomes" id="UP000565572"/>
    </source>
</evidence>
<feature type="region of interest" description="Disordered" evidence="1">
    <location>
        <begin position="19"/>
        <end position="63"/>
    </location>
</feature>
<reference evidence="2 3" key="1">
    <citation type="submission" date="2020-08" db="EMBL/GenBank/DDBJ databases">
        <title>Sequencing the genomes of 1000 actinobacteria strains.</title>
        <authorList>
            <person name="Klenk H.-P."/>
        </authorList>
    </citation>
    <scope>NUCLEOTIDE SEQUENCE [LARGE SCALE GENOMIC DNA]</scope>
    <source>
        <strain evidence="2 3">DSM 11053</strain>
    </source>
</reference>
<comment type="caution">
    <text evidence="2">The sequence shown here is derived from an EMBL/GenBank/DDBJ whole genome shotgun (WGS) entry which is preliminary data.</text>
</comment>
<name>A0A7W5JUH1_9ACTN</name>
<gene>
    <name evidence="2" type="ORF">FHX39_001506</name>
</gene>
<sequence length="63" mass="6508">MIAQLINDARGGLGVAVAPSRLKRKPSPSTGALGRQPEGARMTTPLNVGLVRAGPTTDQTKAR</sequence>
<dbReference type="EMBL" id="JACHZG010000001">
    <property type="protein sequence ID" value="MBB3326562.1"/>
    <property type="molecule type" value="Genomic_DNA"/>
</dbReference>
<dbReference type="RefSeq" id="WP_183337487.1">
    <property type="nucleotide sequence ID" value="NZ_JACHZG010000001.1"/>
</dbReference>
<accession>A0A7W5JUH1</accession>
<proteinExistence type="predicted"/>
<protein>
    <submittedName>
        <fullName evidence="2">Uncharacterized protein</fullName>
    </submittedName>
</protein>
<dbReference type="Proteomes" id="UP000565572">
    <property type="component" value="Unassembled WGS sequence"/>
</dbReference>
<evidence type="ECO:0000256" key="1">
    <source>
        <dbReference type="SAM" id="MobiDB-lite"/>
    </source>
</evidence>
<keyword evidence="3" id="KW-1185">Reference proteome</keyword>
<organism evidence="2 3">
    <name type="scientific">Microlunatus antarcticus</name>
    <dbReference type="NCBI Taxonomy" id="53388"/>
    <lineage>
        <taxon>Bacteria</taxon>
        <taxon>Bacillati</taxon>
        <taxon>Actinomycetota</taxon>
        <taxon>Actinomycetes</taxon>
        <taxon>Propionibacteriales</taxon>
        <taxon>Propionibacteriaceae</taxon>
        <taxon>Microlunatus</taxon>
    </lineage>
</organism>
<dbReference type="AlphaFoldDB" id="A0A7W5JUH1"/>
<evidence type="ECO:0000313" key="2">
    <source>
        <dbReference type="EMBL" id="MBB3326562.1"/>
    </source>
</evidence>